<gene>
    <name evidence="1" type="ORF">SDC9_145418</name>
</gene>
<protein>
    <recommendedName>
        <fullName evidence="2">YqgF/RNase H-like domain-containing protein</fullName>
    </recommendedName>
</protein>
<comment type="caution">
    <text evidence="1">The sequence shown here is derived from an EMBL/GenBank/DDBJ whole genome shotgun (WGS) entry which is preliminary data.</text>
</comment>
<accession>A0A645E8C8</accession>
<dbReference type="EMBL" id="VSSQ01044413">
    <property type="protein sequence ID" value="MPM98234.1"/>
    <property type="molecule type" value="Genomic_DNA"/>
</dbReference>
<sequence>MISIKCGIDPGRHKIGVAFAEGGRLLFSAIVPKLSEEVLFLSLKDRNWEALDVWKKEGDLKFLEGRELEKILLGNGTSSEELYNILNVICELETADEYGTTLKGRELYWKLHPPKGLWKLVPTSLRTPPRDIDDLAAWAIIK</sequence>
<reference evidence="1" key="1">
    <citation type="submission" date="2019-08" db="EMBL/GenBank/DDBJ databases">
        <authorList>
            <person name="Kucharzyk K."/>
            <person name="Murdoch R.W."/>
            <person name="Higgins S."/>
            <person name="Loffler F."/>
        </authorList>
    </citation>
    <scope>NUCLEOTIDE SEQUENCE</scope>
</reference>
<dbReference type="AlphaFoldDB" id="A0A645E8C8"/>
<proteinExistence type="predicted"/>
<evidence type="ECO:0008006" key="2">
    <source>
        <dbReference type="Google" id="ProtNLM"/>
    </source>
</evidence>
<organism evidence="1">
    <name type="scientific">bioreactor metagenome</name>
    <dbReference type="NCBI Taxonomy" id="1076179"/>
    <lineage>
        <taxon>unclassified sequences</taxon>
        <taxon>metagenomes</taxon>
        <taxon>ecological metagenomes</taxon>
    </lineage>
</organism>
<name>A0A645E8C8_9ZZZZ</name>
<evidence type="ECO:0000313" key="1">
    <source>
        <dbReference type="EMBL" id="MPM98234.1"/>
    </source>
</evidence>